<dbReference type="RefSeq" id="WP_168102666.1">
    <property type="nucleotide sequence ID" value="NZ_JAATEN010000011.1"/>
</dbReference>
<organism evidence="2 3">
    <name type="scientific">Streptomyces zingiberis</name>
    <dbReference type="NCBI Taxonomy" id="2053010"/>
    <lineage>
        <taxon>Bacteria</taxon>
        <taxon>Bacillati</taxon>
        <taxon>Actinomycetota</taxon>
        <taxon>Actinomycetes</taxon>
        <taxon>Kitasatosporales</taxon>
        <taxon>Streptomycetaceae</taxon>
        <taxon>Streptomyces</taxon>
    </lineage>
</organism>
<name>A0ABX1C298_9ACTN</name>
<dbReference type="PANTHER" id="PTHR42760:SF40">
    <property type="entry name" value="3-OXOACYL-[ACYL-CARRIER-PROTEIN] REDUCTASE, CHLOROPLASTIC"/>
    <property type="match status" value="1"/>
</dbReference>
<accession>A0ABX1C298</accession>
<keyword evidence="3" id="KW-1185">Reference proteome</keyword>
<dbReference type="InterPro" id="IPR036291">
    <property type="entry name" value="NAD(P)-bd_dom_sf"/>
</dbReference>
<comment type="caution">
    <text evidence="2">The sequence shown here is derived from an EMBL/GenBank/DDBJ whole genome shotgun (WGS) entry which is preliminary data.</text>
</comment>
<dbReference type="PRINTS" id="PR00081">
    <property type="entry name" value="GDHRDH"/>
</dbReference>
<dbReference type="SUPFAM" id="SSF51735">
    <property type="entry name" value="NAD(P)-binding Rossmann-fold domains"/>
    <property type="match status" value="1"/>
</dbReference>
<comment type="similarity">
    <text evidence="1">Belongs to the short-chain dehydrogenases/reductases (SDR) family.</text>
</comment>
<dbReference type="PROSITE" id="PS00061">
    <property type="entry name" value="ADH_SHORT"/>
    <property type="match status" value="1"/>
</dbReference>
<gene>
    <name evidence="2" type="ORF">HCK00_16220</name>
</gene>
<protein>
    <submittedName>
        <fullName evidence="2">SDR family oxidoreductase</fullName>
    </submittedName>
</protein>
<dbReference type="PRINTS" id="PR00080">
    <property type="entry name" value="SDRFAMILY"/>
</dbReference>
<dbReference type="EMBL" id="JAATEN010000011">
    <property type="protein sequence ID" value="NJQ02037.1"/>
    <property type="molecule type" value="Genomic_DNA"/>
</dbReference>
<dbReference type="InterPro" id="IPR020904">
    <property type="entry name" value="Sc_DH/Rdtase_CS"/>
</dbReference>
<dbReference type="InterPro" id="IPR002347">
    <property type="entry name" value="SDR_fam"/>
</dbReference>
<proteinExistence type="inferred from homology"/>
<evidence type="ECO:0000313" key="3">
    <source>
        <dbReference type="Proteomes" id="UP000695264"/>
    </source>
</evidence>
<sequence length="276" mass="28899">MVTTDSAGTARFREQRRFDGRSVVVTGAAQGIGLGLAARFAHEGANVVMLDLSAAVEEAAEQVAARYPQGSALGVRADITSEEDVDRAFGLADRAGDGVDVLVNNAGVITISPVEELSLADWQRVLAVNTTGTFLCARAAAASMRGHGRGGRILNAASGQARQGFIYTPHYAASKFGVVGLTQSLAKELAKDRITVNAYSPGIVGSDMWDYNDRAWGRLLGGYEPGELMAEWVAGIPLGRAGTADDVAGLVLFLASEEAAYITGQTINVDGGMFMN</sequence>
<evidence type="ECO:0000256" key="1">
    <source>
        <dbReference type="ARBA" id="ARBA00006484"/>
    </source>
</evidence>
<dbReference type="Pfam" id="PF13561">
    <property type="entry name" value="adh_short_C2"/>
    <property type="match status" value="1"/>
</dbReference>
<evidence type="ECO:0000313" key="2">
    <source>
        <dbReference type="EMBL" id="NJQ02037.1"/>
    </source>
</evidence>
<dbReference type="Gene3D" id="3.40.50.720">
    <property type="entry name" value="NAD(P)-binding Rossmann-like Domain"/>
    <property type="match status" value="1"/>
</dbReference>
<reference evidence="2 3" key="1">
    <citation type="submission" date="2020-03" db="EMBL/GenBank/DDBJ databases">
        <title>WGS of actinomycetes isolated from Thailand.</title>
        <authorList>
            <person name="Thawai C."/>
        </authorList>
    </citation>
    <scope>NUCLEOTIDE SEQUENCE [LARGE SCALE GENOMIC DNA]</scope>
    <source>
        <strain evidence="2 3">PLAI 1-29</strain>
    </source>
</reference>
<dbReference type="Proteomes" id="UP000695264">
    <property type="component" value="Unassembled WGS sequence"/>
</dbReference>
<dbReference type="PANTHER" id="PTHR42760">
    <property type="entry name" value="SHORT-CHAIN DEHYDROGENASES/REDUCTASES FAMILY MEMBER"/>
    <property type="match status" value="1"/>
</dbReference>